<dbReference type="Proteomes" id="UP001177023">
    <property type="component" value="Unassembled WGS sequence"/>
</dbReference>
<feature type="transmembrane region" description="Helical" evidence="2">
    <location>
        <begin position="459"/>
        <end position="480"/>
    </location>
</feature>
<keyword evidence="2" id="KW-1133">Transmembrane helix</keyword>
<protein>
    <recommendedName>
        <fullName evidence="4">SEA domain-containing protein</fullName>
    </recommendedName>
</protein>
<feature type="compositionally biased region" description="Basic and acidic residues" evidence="1">
    <location>
        <begin position="60"/>
        <end position="77"/>
    </location>
</feature>
<feature type="compositionally biased region" description="Basic and acidic residues" evidence="1">
    <location>
        <begin position="87"/>
        <end position="101"/>
    </location>
</feature>
<organism evidence="5 6">
    <name type="scientific">Mesorhabditis spiculigera</name>
    <dbReference type="NCBI Taxonomy" id="96644"/>
    <lineage>
        <taxon>Eukaryota</taxon>
        <taxon>Metazoa</taxon>
        <taxon>Ecdysozoa</taxon>
        <taxon>Nematoda</taxon>
        <taxon>Chromadorea</taxon>
        <taxon>Rhabditida</taxon>
        <taxon>Rhabditina</taxon>
        <taxon>Rhabditomorpha</taxon>
        <taxon>Rhabditoidea</taxon>
        <taxon>Rhabditidae</taxon>
        <taxon>Mesorhabditinae</taxon>
        <taxon>Mesorhabditis</taxon>
    </lineage>
</organism>
<accession>A0AA36FZ27</accession>
<feature type="region of interest" description="Disordered" evidence="1">
    <location>
        <begin position="38"/>
        <end position="108"/>
    </location>
</feature>
<feature type="region of interest" description="Disordered" evidence="1">
    <location>
        <begin position="123"/>
        <end position="307"/>
    </location>
</feature>
<feature type="compositionally biased region" description="Polar residues" evidence="1">
    <location>
        <begin position="252"/>
        <end position="268"/>
    </location>
</feature>
<dbReference type="InterPro" id="IPR036364">
    <property type="entry name" value="SEA_dom_sf"/>
</dbReference>
<dbReference type="Pfam" id="PF01390">
    <property type="entry name" value="SEA"/>
    <property type="match status" value="1"/>
</dbReference>
<dbReference type="PROSITE" id="PS50024">
    <property type="entry name" value="SEA"/>
    <property type="match status" value="1"/>
</dbReference>
<feature type="compositionally biased region" description="Low complexity" evidence="1">
    <location>
        <begin position="223"/>
        <end position="251"/>
    </location>
</feature>
<evidence type="ECO:0000259" key="4">
    <source>
        <dbReference type="PROSITE" id="PS50024"/>
    </source>
</evidence>
<evidence type="ECO:0000313" key="6">
    <source>
        <dbReference type="Proteomes" id="UP001177023"/>
    </source>
</evidence>
<feature type="non-terminal residue" evidence="5">
    <location>
        <position position="1"/>
    </location>
</feature>
<keyword evidence="3" id="KW-0732">Signal</keyword>
<feature type="compositionally biased region" description="Basic and acidic residues" evidence="1">
    <location>
        <begin position="269"/>
        <end position="278"/>
    </location>
</feature>
<dbReference type="InterPro" id="IPR000082">
    <property type="entry name" value="SEA_dom"/>
</dbReference>
<dbReference type="EMBL" id="CATQJA010002597">
    <property type="protein sequence ID" value="CAJ0572412.1"/>
    <property type="molecule type" value="Genomic_DNA"/>
</dbReference>
<feature type="compositionally biased region" description="Acidic residues" evidence="1">
    <location>
        <begin position="144"/>
        <end position="160"/>
    </location>
</feature>
<feature type="compositionally biased region" description="Basic and acidic residues" evidence="1">
    <location>
        <begin position="295"/>
        <end position="306"/>
    </location>
</feature>
<keyword evidence="2" id="KW-0472">Membrane</keyword>
<name>A0AA36FZ27_9BILA</name>
<reference evidence="5" key="1">
    <citation type="submission" date="2023-06" db="EMBL/GenBank/DDBJ databases">
        <authorList>
            <person name="Delattre M."/>
        </authorList>
    </citation>
    <scope>NUCLEOTIDE SEQUENCE</scope>
    <source>
        <strain evidence="5">AF72</strain>
    </source>
</reference>
<feature type="compositionally biased region" description="Basic and acidic residues" evidence="1">
    <location>
        <begin position="196"/>
        <end position="207"/>
    </location>
</feature>
<comment type="caution">
    <text evidence="5">The sequence shown here is derived from an EMBL/GenBank/DDBJ whole genome shotgun (WGS) entry which is preliminary data.</text>
</comment>
<evidence type="ECO:0000313" key="5">
    <source>
        <dbReference type="EMBL" id="CAJ0572412.1"/>
    </source>
</evidence>
<sequence>MRTRHVWLLPAALFAVARCQNQPLFVADPIKDPADDFPKVSSGVSRNARIGAQDPFAAEKVTKIEETKEEQDYKDGEEYTDAEDTEDSAHEKDDLPAEKAFEVTFTTSTVEPFGSDESIFKSREMGAAAQSAEITTEVPKETTEAEEEDEDEEEEDEEEATTEKEMTTKEIAEEFKSLEMTTPKMPFRPMTINSLPEEKIDIPKSVEKPMTGSQSEEETIIVSAETPAPASAETTASEEASQETTIASSSSRPTHTIVWSTEMASNEMRSTETTKELENSQETPTEPSISTETMENSHETTIDPDSKTTTITVMETTSLVASRATFTIRVLSVEWLSDFTDPESGKSKKLREQLLPPLRDLFNSLVAEFVNVEVDGVEMANSGVIVKGVIYTKRAVDDPEMVATRLDEELLKREGALGEHMVDPNSILVNDVPSKSVISASGIVPGTANGGIPTSDTPLILALVLLALLAIVVVSICVIIDYSSMSSYRPSFWGYDQIGASESPFAEGYRRYEPHY</sequence>
<feature type="chain" id="PRO_5041467969" description="SEA domain-containing protein" evidence="3">
    <location>
        <begin position="20"/>
        <end position="516"/>
    </location>
</feature>
<dbReference type="AlphaFoldDB" id="A0AA36FZ27"/>
<proteinExistence type="predicted"/>
<gene>
    <name evidence="5" type="ORF">MSPICULIGERA_LOCUS10800</name>
</gene>
<dbReference type="SUPFAM" id="SSF82671">
    <property type="entry name" value="SEA domain"/>
    <property type="match status" value="1"/>
</dbReference>
<feature type="compositionally biased region" description="Basic and acidic residues" evidence="1">
    <location>
        <begin position="161"/>
        <end position="177"/>
    </location>
</feature>
<evidence type="ECO:0000256" key="2">
    <source>
        <dbReference type="SAM" id="Phobius"/>
    </source>
</evidence>
<feature type="signal peptide" evidence="3">
    <location>
        <begin position="1"/>
        <end position="19"/>
    </location>
</feature>
<feature type="compositionally biased region" description="Low complexity" evidence="1">
    <location>
        <begin position="282"/>
        <end position="294"/>
    </location>
</feature>
<feature type="domain" description="SEA" evidence="4">
    <location>
        <begin position="320"/>
        <end position="434"/>
    </location>
</feature>
<keyword evidence="2" id="KW-0812">Transmembrane</keyword>
<evidence type="ECO:0000256" key="1">
    <source>
        <dbReference type="SAM" id="MobiDB-lite"/>
    </source>
</evidence>
<evidence type="ECO:0000256" key="3">
    <source>
        <dbReference type="SAM" id="SignalP"/>
    </source>
</evidence>
<keyword evidence="6" id="KW-1185">Reference proteome</keyword>